<evidence type="ECO:0000313" key="1">
    <source>
        <dbReference type="EMBL" id="EQC27078.1"/>
    </source>
</evidence>
<sequence length="193" mass="21460">MRRMLKIAPFLQQTSMSINRHSGGGSNILRGGKRSYECSTLVGNFVEEAYRPGVPKAKGLSSAMYVTSTQDQMNHGAPRPAFGAGLQPSMNPRYDYNNIVGADRDASPSTWISLQRSTHANSATPTEFAAPRELKGNCPAPEEMEVIRTKWTKEQDGLKAQRFMTEAVFTQGGVVPDRFRHELLFKPQHDDDE</sequence>
<dbReference type="VEuPathDB" id="FungiDB:SDRG_15088"/>
<evidence type="ECO:0000313" key="2">
    <source>
        <dbReference type="Proteomes" id="UP000030762"/>
    </source>
</evidence>
<dbReference type="EMBL" id="JH767215">
    <property type="protein sequence ID" value="EQC27078.1"/>
    <property type="molecule type" value="Genomic_DNA"/>
</dbReference>
<reference evidence="1 2" key="1">
    <citation type="submission" date="2012-04" db="EMBL/GenBank/DDBJ databases">
        <title>The Genome Sequence of Saprolegnia declina VS20.</title>
        <authorList>
            <consortium name="The Broad Institute Genome Sequencing Platform"/>
            <person name="Russ C."/>
            <person name="Nusbaum C."/>
            <person name="Tyler B."/>
            <person name="van West P."/>
            <person name="Dieguez-Uribeondo J."/>
            <person name="de Bruijn I."/>
            <person name="Tripathy S."/>
            <person name="Jiang R."/>
            <person name="Young S.K."/>
            <person name="Zeng Q."/>
            <person name="Gargeya S."/>
            <person name="Fitzgerald M."/>
            <person name="Haas B."/>
            <person name="Abouelleil A."/>
            <person name="Alvarado L."/>
            <person name="Arachchi H.M."/>
            <person name="Berlin A."/>
            <person name="Chapman S.B."/>
            <person name="Goldberg J."/>
            <person name="Griggs A."/>
            <person name="Gujja S."/>
            <person name="Hansen M."/>
            <person name="Howarth C."/>
            <person name="Imamovic A."/>
            <person name="Larimer J."/>
            <person name="McCowen C."/>
            <person name="Montmayeur A."/>
            <person name="Murphy C."/>
            <person name="Neiman D."/>
            <person name="Pearson M."/>
            <person name="Priest M."/>
            <person name="Roberts A."/>
            <person name="Saif S."/>
            <person name="Shea T."/>
            <person name="Sisk P."/>
            <person name="Sykes S."/>
            <person name="Wortman J."/>
            <person name="Nusbaum C."/>
            <person name="Birren B."/>
        </authorList>
    </citation>
    <scope>NUCLEOTIDE SEQUENCE [LARGE SCALE GENOMIC DNA]</scope>
    <source>
        <strain evidence="1 2">VS20</strain>
    </source>
</reference>
<dbReference type="OrthoDB" id="59949at2759"/>
<keyword evidence="2" id="KW-1185">Reference proteome</keyword>
<dbReference type="Proteomes" id="UP000030762">
    <property type="component" value="Unassembled WGS sequence"/>
</dbReference>
<gene>
    <name evidence="1" type="ORF">SDRG_15088</name>
</gene>
<dbReference type="GeneID" id="19955815"/>
<dbReference type="AlphaFoldDB" id="T0R4R7"/>
<accession>T0R4R7</accession>
<protein>
    <submittedName>
        <fullName evidence="1">Uncharacterized protein</fullName>
    </submittedName>
</protein>
<organism evidence="1 2">
    <name type="scientific">Saprolegnia diclina (strain VS20)</name>
    <dbReference type="NCBI Taxonomy" id="1156394"/>
    <lineage>
        <taxon>Eukaryota</taxon>
        <taxon>Sar</taxon>
        <taxon>Stramenopiles</taxon>
        <taxon>Oomycota</taxon>
        <taxon>Saprolegniomycetes</taxon>
        <taxon>Saprolegniales</taxon>
        <taxon>Saprolegniaceae</taxon>
        <taxon>Saprolegnia</taxon>
    </lineage>
</organism>
<dbReference type="eggNOG" id="ENOG502S413">
    <property type="taxonomic scope" value="Eukaryota"/>
</dbReference>
<dbReference type="InParanoid" id="T0R4R7"/>
<dbReference type="OMA" id="MSINRHS"/>
<name>T0R4R7_SAPDV</name>
<proteinExistence type="predicted"/>
<dbReference type="RefSeq" id="XP_008619472.1">
    <property type="nucleotide sequence ID" value="XM_008621250.1"/>
</dbReference>